<dbReference type="EMBL" id="NBII01000007">
    <property type="protein sequence ID" value="PAV17110.1"/>
    <property type="molecule type" value="Genomic_DNA"/>
</dbReference>
<dbReference type="FunCoup" id="A0A286UC10">
    <property type="interactions" value="135"/>
</dbReference>
<dbReference type="SUPFAM" id="SSF55753">
    <property type="entry name" value="Actin depolymerizing proteins"/>
    <property type="match status" value="1"/>
</dbReference>
<protein>
    <recommendedName>
        <fullName evidence="3">Cofilin</fullName>
    </recommendedName>
    <alternativeName>
        <fullName evidence="5">Actin-depolymerizing factor 1</fullName>
    </alternativeName>
</protein>
<dbReference type="STRING" id="2282107.A0A286UC10"/>
<comment type="subcellular location">
    <subcellularLocation>
        <location evidence="1">Nucleus matrix</location>
    </subcellularLocation>
</comment>
<reference evidence="7 8" key="1">
    <citation type="journal article" date="2017" name="Mol. Ecol.">
        <title>Comparative and population genomic landscape of Phellinus noxius: A hypervariable fungus causing root rot in trees.</title>
        <authorList>
            <person name="Chung C.L."/>
            <person name="Lee T.J."/>
            <person name="Akiba M."/>
            <person name="Lee H.H."/>
            <person name="Kuo T.H."/>
            <person name="Liu D."/>
            <person name="Ke H.M."/>
            <person name="Yokoi T."/>
            <person name="Roa M.B."/>
            <person name="Lu M.J."/>
            <person name="Chang Y.Y."/>
            <person name="Ann P.J."/>
            <person name="Tsai J.N."/>
            <person name="Chen C.Y."/>
            <person name="Tzean S.S."/>
            <person name="Ota Y."/>
            <person name="Hattori T."/>
            <person name="Sahashi N."/>
            <person name="Liou R.F."/>
            <person name="Kikuchi T."/>
            <person name="Tsai I.J."/>
        </authorList>
    </citation>
    <scope>NUCLEOTIDE SEQUENCE [LARGE SCALE GENOMIC DNA]</scope>
    <source>
        <strain evidence="7 8">FFPRI411160</strain>
    </source>
</reference>
<dbReference type="CDD" id="cd11286">
    <property type="entry name" value="ADF_cofilin_like"/>
    <property type="match status" value="1"/>
</dbReference>
<accession>A0A286UC10</accession>
<dbReference type="Pfam" id="PF00241">
    <property type="entry name" value="Cofilin_ADF"/>
    <property type="match status" value="1"/>
</dbReference>
<name>A0A286UC10_9AGAM</name>
<evidence type="ECO:0000313" key="8">
    <source>
        <dbReference type="Proteomes" id="UP000217199"/>
    </source>
</evidence>
<dbReference type="InterPro" id="IPR017904">
    <property type="entry name" value="ADF/Cofilin"/>
</dbReference>
<keyword evidence="4" id="KW-0009">Actin-binding</keyword>
<dbReference type="Proteomes" id="UP000217199">
    <property type="component" value="Unassembled WGS sequence"/>
</dbReference>
<dbReference type="GO" id="GO:0030042">
    <property type="term" value="P:actin filament depolymerization"/>
    <property type="evidence" value="ECO:0007669"/>
    <property type="project" value="InterPro"/>
</dbReference>
<feature type="domain" description="ADF-H" evidence="6">
    <location>
        <begin position="3"/>
        <end position="143"/>
    </location>
</feature>
<evidence type="ECO:0000256" key="4">
    <source>
        <dbReference type="ARBA" id="ARBA00023203"/>
    </source>
</evidence>
<dbReference type="PROSITE" id="PS51263">
    <property type="entry name" value="ADF_H"/>
    <property type="match status" value="1"/>
</dbReference>
<dbReference type="InterPro" id="IPR002108">
    <property type="entry name" value="ADF-H"/>
</dbReference>
<evidence type="ECO:0000256" key="5">
    <source>
        <dbReference type="ARBA" id="ARBA00032427"/>
    </source>
</evidence>
<evidence type="ECO:0000259" key="6">
    <source>
        <dbReference type="PROSITE" id="PS51263"/>
    </source>
</evidence>
<dbReference type="SMART" id="SM00102">
    <property type="entry name" value="ADF"/>
    <property type="match status" value="1"/>
</dbReference>
<dbReference type="InParanoid" id="A0A286UC10"/>
<evidence type="ECO:0000256" key="2">
    <source>
        <dbReference type="ARBA" id="ARBA00006844"/>
    </source>
</evidence>
<dbReference type="InterPro" id="IPR029006">
    <property type="entry name" value="ADF-H/Gelsolin-like_dom_sf"/>
</dbReference>
<organism evidence="7 8">
    <name type="scientific">Pyrrhoderma noxium</name>
    <dbReference type="NCBI Taxonomy" id="2282107"/>
    <lineage>
        <taxon>Eukaryota</taxon>
        <taxon>Fungi</taxon>
        <taxon>Dikarya</taxon>
        <taxon>Basidiomycota</taxon>
        <taxon>Agaricomycotina</taxon>
        <taxon>Agaricomycetes</taxon>
        <taxon>Hymenochaetales</taxon>
        <taxon>Hymenochaetaceae</taxon>
        <taxon>Pyrrhoderma</taxon>
    </lineage>
</organism>
<dbReference type="Gene3D" id="3.40.20.10">
    <property type="entry name" value="Severin"/>
    <property type="match status" value="1"/>
</dbReference>
<proteinExistence type="inferred from homology"/>
<dbReference type="OrthoDB" id="10249245at2759"/>
<evidence type="ECO:0000256" key="1">
    <source>
        <dbReference type="ARBA" id="ARBA00004109"/>
    </source>
</evidence>
<sequence length="146" mass="16537">MASGVTASEGCISVFNDLKLSRASKWILYKISNDNKEIIVQEKADPSSAKSNQEFFEEFTSKLPSDEPRYGVFDFEFEKEDGSGKRNRIVFVNWAPDSSKIKAKMVYSTSKDALRRGLVGVQIDVQATDHDEISYESVHEKCDKLR</sequence>
<evidence type="ECO:0000313" key="7">
    <source>
        <dbReference type="EMBL" id="PAV17110.1"/>
    </source>
</evidence>
<evidence type="ECO:0000256" key="3">
    <source>
        <dbReference type="ARBA" id="ARBA00015630"/>
    </source>
</evidence>
<gene>
    <name evidence="7" type="ORF">PNOK_0717400</name>
</gene>
<dbReference type="AlphaFoldDB" id="A0A286UC10"/>
<dbReference type="GO" id="GO:0016363">
    <property type="term" value="C:nuclear matrix"/>
    <property type="evidence" value="ECO:0007669"/>
    <property type="project" value="UniProtKB-SubCell"/>
</dbReference>
<dbReference type="PANTHER" id="PTHR11913">
    <property type="entry name" value="COFILIN-RELATED"/>
    <property type="match status" value="1"/>
</dbReference>
<dbReference type="GO" id="GO:0003779">
    <property type="term" value="F:actin binding"/>
    <property type="evidence" value="ECO:0007669"/>
    <property type="project" value="UniProtKB-KW"/>
</dbReference>
<dbReference type="GO" id="GO:0015629">
    <property type="term" value="C:actin cytoskeleton"/>
    <property type="evidence" value="ECO:0007669"/>
    <property type="project" value="InterPro"/>
</dbReference>
<keyword evidence="8" id="KW-1185">Reference proteome</keyword>
<comment type="caution">
    <text evidence="7">The sequence shown here is derived from an EMBL/GenBank/DDBJ whole genome shotgun (WGS) entry which is preliminary data.</text>
</comment>
<comment type="similarity">
    <text evidence="2">Belongs to the actin-binding proteins ADF family.</text>
</comment>